<feature type="region of interest" description="Disordered" evidence="2">
    <location>
        <begin position="490"/>
        <end position="510"/>
    </location>
</feature>
<dbReference type="OrthoDB" id="774313at2759"/>
<keyword evidence="4" id="KW-1185">Reference proteome</keyword>
<dbReference type="AlphaFoldDB" id="A0A9Q0GQ30"/>
<evidence type="ECO:0000313" key="4">
    <source>
        <dbReference type="Proteomes" id="UP001141806"/>
    </source>
</evidence>
<protein>
    <submittedName>
        <fullName evidence="3">Uncharacterized protein</fullName>
    </submittedName>
</protein>
<evidence type="ECO:0000256" key="2">
    <source>
        <dbReference type="SAM" id="MobiDB-lite"/>
    </source>
</evidence>
<evidence type="ECO:0000313" key="3">
    <source>
        <dbReference type="EMBL" id="KAJ4950573.1"/>
    </source>
</evidence>
<feature type="compositionally biased region" description="Polar residues" evidence="2">
    <location>
        <begin position="578"/>
        <end position="588"/>
    </location>
</feature>
<reference evidence="3" key="1">
    <citation type="journal article" date="2023" name="Plant J.">
        <title>The genome of the king protea, Protea cynaroides.</title>
        <authorList>
            <person name="Chang J."/>
            <person name="Duong T.A."/>
            <person name="Schoeman C."/>
            <person name="Ma X."/>
            <person name="Roodt D."/>
            <person name="Barker N."/>
            <person name="Li Z."/>
            <person name="Van de Peer Y."/>
            <person name="Mizrachi E."/>
        </authorList>
    </citation>
    <scope>NUCLEOTIDE SEQUENCE</scope>
    <source>
        <tissue evidence="3">Young leaves</tissue>
    </source>
</reference>
<sequence>MEEKQDRVLDEISEMNEVDALSSAGQEIDRVRQELVLALQAKDDIVKMAVDAANAAEANAKRVSELSAELNSAKESVTNSSEQLGMKEEDLEAMRIELEKVQHQTVELEEREASLKKLKQELSDRKESESQVLKCLSETQTKLKTLEDEMEKAKESESKMFHSLTSRTKELDQTKNLLEEARLEVTCLKEKIENLERSSDQSSTDSGVSNHCFETPNSDSQFIEETVRVLKNELEAAKEQLAHAQEGEAQALSKVQRLTQETICLKTELKLATGAEEKSRKAMDDLALVLKEVLMEANLMKEKLLSIESERDNAKEEVEHLKQMLKSTEEKYVGPLNEARKEVKRITDESERLKLESEESNLAWSGKEIGFISCIRRAEEECNDAKQENRRLLESLRQAEHKTRVAREETYKLRDILKQALNEANVAKEAAGIAKAENYQLKDCLDEKDNISQVLTRENERLRISEAAARENIKELKRLLSTRATASGATMFTTKPPTPPPPPPKPAGLGAEDKELEVFKNEENKEGKKLAKILHVDLEDIRVPHGCKEVDEYYDIDETLKGSIFDVDSPKPSVNLRRGSSASTYDTDIMNSEDFDNLDGSQLDDLDHDRNGHRKKRALIRRFGDLLKRTSFHRREASIS</sequence>
<feature type="region of interest" description="Disordered" evidence="2">
    <location>
        <begin position="569"/>
        <end position="588"/>
    </location>
</feature>
<organism evidence="3 4">
    <name type="scientific">Protea cynaroides</name>
    <dbReference type="NCBI Taxonomy" id="273540"/>
    <lineage>
        <taxon>Eukaryota</taxon>
        <taxon>Viridiplantae</taxon>
        <taxon>Streptophyta</taxon>
        <taxon>Embryophyta</taxon>
        <taxon>Tracheophyta</taxon>
        <taxon>Spermatophyta</taxon>
        <taxon>Magnoliopsida</taxon>
        <taxon>Proteales</taxon>
        <taxon>Proteaceae</taxon>
        <taxon>Protea</taxon>
    </lineage>
</organism>
<evidence type="ECO:0000256" key="1">
    <source>
        <dbReference type="SAM" id="Coils"/>
    </source>
</evidence>
<dbReference type="PANTHER" id="PTHR35164:SF9">
    <property type="entry name" value="EXPRESSED PROTEIN"/>
    <property type="match status" value="1"/>
</dbReference>
<feature type="compositionally biased region" description="Pro residues" evidence="2">
    <location>
        <begin position="496"/>
        <end position="506"/>
    </location>
</feature>
<feature type="coiled-coil region" evidence="1">
    <location>
        <begin position="297"/>
        <end position="479"/>
    </location>
</feature>
<proteinExistence type="predicted"/>
<accession>A0A9Q0GQ30</accession>
<name>A0A9Q0GQ30_9MAGN</name>
<dbReference type="EMBL" id="JAMYWD010000012">
    <property type="protein sequence ID" value="KAJ4950573.1"/>
    <property type="molecule type" value="Genomic_DNA"/>
</dbReference>
<dbReference type="Proteomes" id="UP001141806">
    <property type="component" value="Unassembled WGS sequence"/>
</dbReference>
<comment type="caution">
    <text evidence="3">The sequence shown here is derived from an EMBL/GenBank/DDBJ whole genome shotgun (WGS) entry which is preliminary data.</text>
</comment>
<feature type="region of interest" description="Disordered" evidence="2">
    <location>
        <begin position="195"/>
        <end position="215"/>
    </location>
</feature>
<gene>
    <name evidence="3" type="ORF">NE237_027405</name>
</gene>
<feature type="compositionally biased region" description="Low complexity" evidence="2">
    <location>
        <begin position="200"/>
        <end position="209"/>
    </location>
</feature>
<dbReference type="PANTHER" id="PTHR35164">
    <property type="entry name" value="EXPRESSED PROTEIN"/>
    <property type="match status" value="1"/>
</dbReference>
<keyword evidence="1" id="KW-0175">Coiled coil</keyword>